<evidence type="ECO:0000313" key="1">
    <source>
        <dbReference type="EMBL" id="MXO71741.1"/>
    </source>
</evidence>
<sequence>MTVLRFTQPPTRKVELVRNRDGNWFATYEGDPWEDGWRTEAGPLPLVRDALSFDLTRGLPLVKRLPDPKPGRRAA</sequence>
<proteinExistence type="predicted"/>
<dbReference type="EMBL" id="WTYV01000002">
    <property type="protein sequence ID" value="MXO71741.1"/>
    <property type="molecule type" value="Genomic_DNA"/>
</dbReference>
<evidence type="ECO:0000313" key="2">
    <source>
        <dbReference type="Proteomes" id="UP000466966"/>
    </source>
</evidence>
<name>A0A844YY80_9SPHN</name>
<accession>A0A844YY80</accession>
<keyword evidence="2" id="KW-1185">Reference proteome</keyword>
<dbReference type="AlphaFoldDB" id="A0A844YY80"/>
<comment type="caution">
    <text evidence="1">The sequence shown here is derived from an EMBL/GenBank/DDBJ whole genome shotgun (WGS) entry which is preliminary data.</text>
</comment>
<dbReference type="RefSeq" id="WP_160771624.1">
    <property type="nucleotide sequence ID" value="NZ_WTYV01000002.1"/>
</dbReference>
<protein>
    <submittedName>
        <fullName evidence="1">Uncharacterized protein</fullName>
    </submittedName>
</protein>
<organism evidence="1 2">
    <name type="scientific">Alteraurantiacibacter buctensis</name>
    <dbReference type="NCBI Taxonomy" id="1503981"/>
    <lineage>
        <taxon>Bacteria</taxon>
        <taxon>Pseudomonadati</taxon>
        <taxon>Pseudomonadota</taxon>
        <taxon>Alphaproteobacteria</taxon>
        <taxon>Sphingomonadales</taxon>
        <taxon>Erythrobacteraceae</taxon>
        <taxon>Alteraurantiacibacter</taxon>
    </lineage>
</organism>
<gene>
    <name evidence="1" type="ORF">GRI99_08815</name>
</gene>
<reference evidence="1 2" key="1">
    <citation type="submission" date="2019-12" db="EMBL/GenBank/DDBJ databases">
        <title>Genomic-based taxomic classification of the family Erythrobacteraceae.</title>
        <authorList>
            <person name="Xu L."/>
        </authorList>
    </citation>
    <scope>NUCLEOTIDE SEQUENCE [LARGE SCALE GENOMIC DNA]</scope>
    <source>
        <strain evidence="1 2">M0322</strain>
    </source>
</reference>
<dbReference type="Proteomes" id="UP000466966">
    <property type="component" value="Unassembled WGS sequence"/>
</dbReference>